<sequence>MIPASLIDGRLGSLVVVYNGTPPVIPNQNFDSLFLSKPNNRLFQQDVNMGWFPTTLDSQADGWHFDIVGLLAVIGGSATAKHLPAIAASPFSVIPRLLPAPETLLDTDRTHRLPAISGVKVIGTQSGILLNELNYFATLIHDIESLPRYAVKVCRVSHRRNEPDPRNDEEKTGEASQHELRPIRIQLTSWLNAVTVISILITAALIIAAGVLHDGVAILALAATAGSTSAASLSAKWSPRLGTRTAKVEVPPADVVLATRAGAFVVVNCEETVCRELYAGMDDCDYLFSRVPHRILLAVSTLLLMAGIILFSNCSWKLQIAVGTAYLILNLLYWLLALLVDAREIWDLSRYEWEEKTIPTEQPSFTLALWLAILHAQEVSWVRRGSVAPRSDAWDAWLAAAADNLDNPDWDAVGYKDELMKQEVEKARRKRARLETKQAQPTTRSLTY</sequence>
<evidence type="ECO:0000313" key="3">
    <source>
        <dbReference type="EMBL" id="PYH49328.1"/>
    </source>
</evidence>
<feature type="transmembrane region" description="Helical" evidence="2">
    <location>
        <begin position="216"/>
        <end position="235"/>
    </location>
</feature>
<keyword evidence="2" id="KW-1133">Transmembrane helix</keyword>
<feature type="transmembrane region" description="Helical" evidence="2">
    <location>
        <begin position="295"/>
        <end position="312"/>
    </location>
</feature>
<keyword evidence="2" id="KW-0812">Transmembrane</keyword>
<keyword evidence="4" id="KW-1185">Reference proteome</keyword>
<protein>
    <submittedName>
        <fullName evidence="3">Uncharacterized protein</fullName>
    </submittedName>
</protein>
<evidence type="ECO:0000313" key="4">
    <source>
        <dbReference type="Proteomes" id="UP000248349"/>
    </source>
</evidence>
<reference evidence="3 4" key="1">
    <citation type="submission" date="2016-12" db="EMBL/GenBank/DDBJ databases">
        <title>The genomes of Aspergillus section Nigri reveals drivers in fungal speciation.</title>
        <authorList>
            <consortium name="DOE Joint Genome Institute"/>
            <person name="Vesth T.C."/>
            <person name="Nybo J."/>
            <person name="Theobald S."/>
            <person name="Brandl J."/>
            <person name="Frisvad J.C."/>
            <person name="Nielsen K.F."/>
            <person name="Lyhne E.K."/>
            <person name="Kogle M.E."/>
            <person name="Kuo A."/>
            <person name="Riley R."/>
            <person name="Clum A."/>
            <person name="Nolan M."/>
            <person name="Lipzen A."/>
            <person name="Salamov A."/>
            <person name="Henrissat B."/>
            <person name="Wiebenga A."/>
            <person name="De Vries R.P."/>
            <person name="Grigoriev I.V."/>
            <person name="Mortensen U.H."/>
            <person name="Andersen M.R."/>
            <person name="Baker S.E."/>
        </authorList>
    </citation>
    <scope>NUCLEOTIDE SEQUENCE [LARGE SCALE GENOMIC DNA]</scope>
    <source>
        <strain evidence="3 4">JOP 1030-1</strain>
    </source>
</reference>
<dbReference type="Proteomes" id="UP000248349">
    <property type="component" value="Unassembled WGS sequence"/>
</dbReference>
<proteinExistence type="predicted"/>
<dbReference type="AlphaFoldDB" id="A0A319ACF1"/>
<evidence type="ECO:0000256" key="1">
    <source>
        <dbReference type="SAM" id="MobiDB-lite"/>
    </source>
</evidence>
<name>A0A319ACF1_9EURO</name>
<keyword evidence="2" id="KW-0472">Membrane</keyword>
<evidence type="ECO:0000256" key="2">
    <source>
        <dbReference type="SAM" id="Phobius"/>
    </source>
</evidence>
<feature type="transmembrane region" description="Helical" evidence="2">
    <location>
        <begin position="190"/>
        <end position="210"/>
    </location>
</feature>
<dbReference type="GeneID" id="37079055"/>
<organism evidence="3 4">
    <name type="scientific">Aspergillus saccharolyticus JOP 1030-1</name>
    <dbReference type="NCBI Taxonomy" id="1450539"/>
    <lineage>
        <taxon>Eukaryota</taxon>
        <taxon>Fungi</taxon>
        <taxon>Dikarya</taxon>
        <taxon>Ascomycota</taxon>
        <taxon>Pezizomycotina</taxon>
        <taxon>Eurotiomycetes</taxon>
        <taxon>Eurotiomycetidae</taxon>
        <taxon>Eurotiales</taxon>
        <taxon>Aspergillaceae</taxon>
        <taxon>Aspergillus</taxon>
        <taxon>Aspergillus subgen. Circumdati</taxon>
    </lineage>
</organism>
<dbReference type="OrthoDB" id="5412502at2759"/>
<dbReference type="RefSeq" id="XP_025435310.1">
    <property type="nucleotide sequence ID" value="XM_025577826.1"/>
</dbReference>
<accession>A0A319ACF1</accession>
<dbReference type="EMBL" id="KZ821219">
    <property type="protein sequence ID" value="PYH49328.1"/>
    <property type="molecule type" value="Genomic_DNA"/>
</dbReference>
<gene>
    <name evidence="3" type="ORF">BP01DRAFT_388382</name>
</gene>
<feature type="transmembrane region" description="Helical" evidence="2">
    <location>
        <begin position="318"/>
        <end position="340"/>
    </location>
</feature>
<feature type="region of interest" description="Disordered" evidence="1">
    <location>
        <begin position="159"/>
        <end position="178"/>
    </location>
</feature>